<proteinExistence type="predicted"/>
<protein>
    <submittedName>
        <fullName evidence="1">Uncharacterized protein</fullName>
    </submittedName>
</protein>
<organism evidence="1 2">
    <name type="scientific">Hyposidra talaca nucleopolyhedrovirus</name>
    <dbReference type="NCBI Taxonomy" id="1070315"/>
    <lineage>
        <taxon>Viruses</taxon>
        <taxon>Viruses incertae sedis</taxon>
        <taxon>Naldaviricetes</taxon>
        <taxon>Lefavirales</taxon>
        <taxon>Baculoviridae</taxon>
        <taxon>Alphabaculovirus</taxon>
        <taxon>Alphabaculovirus hytalacae</taxon>
    </lineage>
</organism>
<dbReference type="EMBL" id="MH261376">
    <property type="protein sequence ID" value="AWW14471.1"/>
    <property type="molecule type" value="Genomic_DNA"/>
</dbReference>
<keyword evidence="2" id="KW-1185">Reference proteome</keyword>
<evidence type="ECO:0000313" key="1">
    <source>
        <dbReference type="EMBL" id="AWW14471.1"/>
    </source>
</evidence>
<dbReference type="KEGG" id="vg:65101589"/>
<dbReference type="RefSeq" id="YP_010086378.1">
    <property type="nucleotide sequence ID" value="NC_055453.1"/>
</dbReference>
<dbReference type="GeneID" id="65101589"/>
<accession>A0A2Z4HI65</accession>
<name>A0A2Z4HI65_9ABAC</name>
<reference evidence="1 2" key="1">
    <citation type="journal article" date="2018" name="Sci. Rep.">
        <title>Comprehensive analysis of single molecule sequencing-derived complete genome and whole transcriptome of Hyposidra talaca nuclear polyhedrosis virus.</title>
        <authorList>
            <person name="Nguyen T.T."/>
            <person name="Suryamohan K."/>
            <person name="Kuriakose B."/>
            <person name="Janakiraman V."/>
            <person name="Reichelt M."/>
            <person name="Chaudhuri S."/>
            <person name="Guillory J."/>
            <person name="Divakaran N."/>
            <person name="Rabins P.E."/>
            <person name="Goel R."/>
            <person name="Deka B."/>
            <person name="Sarkar S."/>
            <person name="Ekka P."/>
            <person name="Tsai Y.C."/>
            <person name="Vargas D."/>
            <person name="Santhosh S."/>
            <person name="Mohan S."/>
            <person name="Chin C.S."/>
            <person name="Korlach J."/>
            <person name="Thomas G."/>
            <person name="Babu A."/>
            <person name="Seshagiri S."/>
        </authorList>
    </citation>
    <scope>NUCLEOTIDE SEQUENCE [LARGE SCALE GENOMIC DNA]</scope>
    <source>
        <strain evidence="1 2">HytaNPVIndia001</strain>
    </source>
</reference>
<gene>
    <name evidence="1" type="primary">orf111</name>
    <name evidence="1" type="ORF">HytaNPV_gp111</name>
</gene>
<evidence type="ECO:0000313" key="2">
    <source>
        <dbReference type="Proteomes" id="UP000501125"/>
    </source>
</evidence>
<dbReference type="Proteomes" id="UP000501125">
    <property type="component" value="Chromosome"/>
</dbReference>
<sequence length="534" mass="63712">MPHNFKTFTAQFKEDALKTQYVEAIIKVLRKKSINTLENVLDSYAPDTLTAEEMNSVLALFNFKVPERLLDAFIDGVNWKRVCCVQPIEFDVSQVPNYIKIKISQTFDTSQRTLYSESFLLRHADRLDYKQLSRHKFVSELLLNVSRPEEWDWRCLETNENLSGKFILQHADKFNWNIFTKTLFESNYETDLIDKLVHLMDWDVATICCARNSNYAIHYFDRLNMKIFYDIVSYYRIDKQLFNMIVDGIDAGKFTGPGEETDGWKAISAWNVTPFNYLVDNATKIDWSLVWYNDRMCLDEIEAYIDWNKLITDAKNSPKMWFDEKFLLRHIENGHLNWELVSTHLNPSEYIMSKYVDSIVWDKVPRDRCFSSLFLNRHRDLSKAYNLKAYPPRAVDVYYDTSRVNDFKWVCNFYKNQFPRKNIEQALKNTNREEETLLIFIDSFLYIDDNNEICFAFPRVDASQFTEIERKRINETYTNMFFDSPRKSEKAYVKLVKNLPTHKYVNMFFNNYAWLDLSKFSIELEELFKMKHVF</sequence>